<reference evidence="3 4" key="1">
    <citation type="submission" date="2020-08" db="EMBL/GenBank/DDBJ databases">
        <title>Genomic Encyclopedia of Type Strains, Phase IV (KMG-IV): sequencing the most valuable type-strain genomes for metagenomic binning, comparative biology and taxonomic classification.</title>
        <authorList>
            <person name="Goeker M."/>
        </authorList>
    </citation>
    <scope>NUCLEOTIDE SEQUENCE [LARGE SCALE GENOMIC DNA]</scope>
    <source>
        <strain evidence="3 4">DSM 13481</strain>
    </source>
</reference>
<dbReference type="RefSeq" id="WP_184619693.1">
    <property type="nucleotide sequence ID" value="NZ_JACHEX010000004.1"/>
</dbReference>
<dbReference type="Gene3D" id="3.40.830.10">
    <property type="entry name" value="LigB-like"/>
    <property type="match status" value="1"/>
</dbReference>
<protein>
    <recommendedName>
        <fullName evidence="2">MEMO1 family protein HNP65_001559</fullName>
    </recommendedName>
</protein>
<dbReference type="NCBIfam" id="TIGR04336">
    <property type="entry name" value="AmmeMemoSam_B"/>
    <property type="match status" value="1"/>
</dbReference>
<gene>
    <name evidence="3" type="ORF">HNP65_001559</name>
</gene>
<dbReference type="AlphaFoldDB" id="A0A841GHC1"/>
<dbReference type="PANTHER" id="PTHR11060:SF0">
    <property type="entry name" value="PROTEIN MEMO1"/>
    <property type="match status" value="1"/>
</dbReference>
<dbReference type="Pfam" id="PF01875">
    <property type="entry name" value="Memo"/>
    <property type="match status" value="1"/>
</dbReference>
<dbReference type="Proteomes" id="UP000555828">
    <property type="component" value="Unassembled WGS sequence"/>
</dbReference>
<evidence type="ECO:0000313" key="4">
    <source>
        <dbReference type="Proteomes" id="UP000555828"/>
    </source>
</evidence>
<accession>A0A841GHC1</accession>
<dbReference type="CDD" id="cd07361">
    <property type="entry name" value="MEMO_like"/>
    <property type="match status" value="1"/>
</dbReference>
<comment type="caution">
    <text evidence="3">The sequence shown here is derived from an EMBL/GenBank/DDBJ whole genome shotgun (WGS) entry which is preliminary data.</text>
</comment>
<dbReference type="EMBL" id="JACHEX010000004">
    <property type="protein sequence ID" value="MBB6063096.1"/>
    <property type="molecule type" value="Genomic_DNA"/>
</dbReference>
<evidence type="ECO:0000256" key="1">
    <source>
        <dbReference type="ARBA" id="ARBA00006315"/>
    </source>
</evidence>
<dbReference type="InterPro" id="IPR002737">
    <property type="entry name" value="MEMO1_fam"/>
</dbReference>
<proteinExistence type="inferred from homology"/>
<keyword evidence="4" id="KW-1185">Reference proteome</keyword>
<evidence type="ECO:0000313" key="3">
    <source>
        <dbReference type="EMBL" id="MBB6063096.1"/>
    </source>
</evidence>
<name>A0A841GHC1_9BACT</name>
<dbReference type="PANTHER" id="PTHR11060">
    <property type="entry name" value="PROTEIN MEMO1"/>
    <property type="match status" value="1"/>
</dbReference>
<dbReference type="HAMAP" id="MF_00055">
    <property type="entry name" value="MEMO1"/>
    <property type="match status" value="1"/>
</dbReference>
<organism evidence="3 4">
    <name type="scientific">Thermosipho japonicus</name>
    <dbReference type="NCBI Taxonomy" id="90323"/>
    <lineage>
        <taxon>Bacteria</taxon>
        <taxon>Thermotogati</taxon>
        <taxon>Thermotogota</taxon>
        <taxon>Thermotogae</taxon>
        <taxon>Thermotogales</taxon>
        <taxon>Fervidobacteriaceae</taxon>
        <taxon>Thermosipho</taxon>
    </lineage>
</organism>
<sequence length="262" mass="30542">MEREMYYADKFYSRNSELLIKFFNQFCKAKEIKNTNTNFGLILPHAGYVYSGKTALYAICKALDFGKTERIIIIGTNHTGIAGNICSLWPRGRWNTPFGYVEIDEELNNYLLKNEIFEENYKAHILEHSIEVLLPILKYYFGSFKFVPIIYNYQSYENTIKIVELLKKIDLKNTLLVASSDFNHYESHEITLRKDEKLIEKILERDIEGIYSLRESISACGIGPMSVVTMYFDNVKLVYHTTSAEYSKDYSFTVGYASFVLW</sequence>
<comment type="similarity">
    <text evidence="1 2">Belongs to the MEMO1 family.</text>
</comment>
<evidence type="ECO:0000256" key="2">
    <source>
        <dbReference type="HAMAP-Rule" id="MF_00055"/>
    </source>
</evidence>